<dbReference type="EMBL" id="MCGQ01000026">
    <property type="protein sequence ID" value="OXY91884.1"/>
    <property type="molecule type" value="Genomic_DNA"/>
</dbReference>
<organism evidence="1 2">
    <name type="scientific">Streptomyces diastatochromogenes</name>
    <dbReference type="NCBI Taxonomy" id="42236"/>
    <lineage>
        <taxon>Bacteria</taxon>
        <taxon>Bacillati</taxon>
        <taxon>Actinomycetota</taxon>
        <taxon>Actinomycetes</taxon>
        <taxon>Kitasatosporales</taxon>
        <taxon>Streptomycetaceae</taxon>
        <taxon>Streptomyces</taxon>
    </lineage>
</organism>
<proteinExistence type="predicted"/>
<accession>A0A233S8H6</accession>
<name>A0A233S8H6_STRDA</name>
<evidence type="ECO:0000313" key="1">
    <source>
        <dbReference type="EMBL" id="OXY91884.1"/>
    </source>
</evidence>
<comment type="caution">
    <text evidence="1">The sequence shown here is derived from an EMBL/GenBank/DDBJ whole genome shotgun (WGS) entry which is preliminary data.</text>
</comment>
<dbReference type="RefSeq" id="WP_094219516.1">
    <property type="nucleotide sequence ID" value="NZ_MCGQ01000026.1"/>
</dbReference>
<dbReference type="OrthoDB" id="4321778at2"/>
<reference evidence="1 2" key="1">
    <citation type="submission" date="2016-07" db="EMBL/GenBank/DDBJ databases">
        <title>Draft genome of Streptomyces diastatochromogenes.</title>
        <authorList>
            <person name="Podduturi R."/>
            <person name="Lukassen M.B."/>
            <person name="Clausen N."/>
            <person name="Nielsen J.L."/>
            <person name="Jorgensen N.O."/>
        </authorList>
    </citation>
    <scope>NUCLEOTIDE SEQUENCE [LARGE SCALE GENOMIC DNA]</scope>
    <source>
        <strain evidence="1 2">DSM 40608</strain>
    </source>
</reference>
<protein>
    <submittedName>
        <fullName evidence="1">Uncharacterized protein</fullName>
    </submittedName>
</protein>
<dbReference type="Proteomes" id="UP000215483">
    <property type="component" value="Unassembled WGS sequence"/>
</dbReference>
<sequence>MELSGIQGHMRVQEHAEKYVARHGRHPYTDCWPWAEAALAWSRANEQQVGWWSLRNADLFDDDIEHLPAAIAETFRLSMVRHNRAPGDLNLDNALLELGYWATGRNYPDAGTPGWPQPTGPYAARWQAAFLPSDPERAERLAIGAEHVLRGLLFHTAKSPHRSIADDYRLRVHGITYIALADTAPLIGITTPVEVRDPLSYQGIEGLTAVPLPDAA</sequence>
<evidence type="ECO:0000313" key="2">
    <source>
        <dbReference type="Proteomes" id="UP000215483"/>
    </source>
</evidence>
<dbReference type="AlphaFoldDB" id="A0A233S8H6"/>
<keyword evidence="2" id="KW-1185">Reference proteome</keyword>
<gene>
    <name evidence="1" type="ORF">BEK98_27675</name>
</gene>